<sequence length="307" mass="32122">MTHNETSPSRTGLSRQTLGMGLGFIGIAIFGGTLPATRLAVEGLDPFFITAGRAAASGLLSAALLLMLRRRWPSMRQIRTMLICIVTIVFGFPGLMALAMLTVPAAHGGVVLGILPLTTAAAASVILGERPSLRFWLLAGLGTTVVVAFALRDSGGEIAIGDVYLFLAAISTSIGYVFSADLSHEMPGWEVISWILVLALPLTLPLAIWLWPTNPGAVPTAAWVAFAYVSVFSMFVGFFAWNAGLVMGGVARVSQVQLLQTFVTLGLSAVINGEHVGPSTIAVAALVVAIVAAGRNARITQKVPEAV</sequence>
<dbReference type="OrthoDB" id="9784288at2"/>
<dbReference type="EMBL" id="CCAZ020000002">
    <property type="protein sequence ID" value="CEG09510.1"/>
    <property type="molecule type" value="Genomic_DNA"/>
</dbReference>
<feature type="transmembrane region" description="Helical" evidence="6">
    <location>
        <begin position="47"/>
        <end position="68"/>
    </location>
</feature>
<evidence type="ECO:0000256" key="4">
    <source>
        <dbReference type="ARBA" id="ARBA00022989"/>
    </source>
</evidence>
<evidence type="ECO:0000256" key="6">
    <source>
        <dbReference type="SAM" id="Phobius"/>
    </source>
</evidence>
<evidence type="ECO:0000256" key="3">
    <source>
        <dbReference type="ARBA" id="ARBA00022692"/>
    </source>
</evidence>
<dbReference type="PANTHER" id="PTHR32322:SF2">
    <property type="entry name" value="EAMA DOMAIN-CONTAINING PROTEIN"/>
    <property type="match status" value="1"/>
</dbReference>
<evidence type="ECO:0000313" key="8">
    <source>
        <dbReference type="EMBL" id="CEG09510.1"/>
    </source>
</evidence>
<name>A0A090MQ46_AFIFE</name>
<keyword evidence="4 6" id="KW-1133">Transmembrane helix</keyword>
<evidence type="ECO:0000256" key="1">
    <source>
        <dbReference type="ARBA" id="ARBA00004141"/>
    </source>
</evidence>
<evidence type="ECO:0000256" key="5">
    <source>
        <dbReference type="ARBA" id="ARBA00023136"/>
    </source>
</evidence>
<comment type="caution">
    <text evidence="8">The sequence shown here is derived from an EMBL/GenBank/DDBJ whole genome shotgun (WGS) entry which is preliminary data.</text>
</comment>
<reference evidence="8 9" key="1">
    <citation type="journal article" date="2014" name="Genome Announc.">
        <title>Genome Sequence of Afipia felis Strain 76713, Isolated in Hospital Water Using an Amoeba Co-Culture Procedure.</title>
        <authorList>
            <person name="Benamar S."/>
            <person name="La Scola B."/>
            <person name="Croce O."/>
        </authorList>
    </citation>
    <scope>NUCLEOTIDE SEQUENCE [LARGE SCALE GENOMIC DNA]</scope>
    <source>
        <strain evidence="8 9">76713</strain>
    </source>
</reference>
<proteinExistence type="inferred from homology"/>
<dbReference type="AlphaFoldDB" id="A0A090MQ46"/>
<feature type="transmembrane region" description="Helical" evidence="6">
    <location>
        <begin position="223"/>
        <end position="241"/>
    </location>
</feature>
<evidence type="ECO:0000313" key="9">
    <source>
        <dbReference type="Proteomes" id="UP000035762"/>
    </source>
</evidence>
<dbReference type="InterPro" id="IPR037185">
    <property type="entry name" value="EmrE-like"/>
</dbReference>
<accession>A0A090MQ46</accession>
<keyword evidence="3 6" id="KW-0812">Transmembrane</keyword>
<dbReference type="InterPro" id="IPR050638">
    <property type="entry name" value="AA-Vitamin_Transporters"/>
</dbReference>
<dbReference type="PANTHER" id="PTHR32322">
    <property type="entry name" value="INNER MEMBRANE TRANSPORTER"/>
    <property type="match status" value="1"/>
</dbReference>
<gene>
    <name evidence="8" type="ORF">BN961_02938</name>
</gene>
<evidence type="ECO:0000256" key="2">
    <source>
        <dbReference type="ARBA" id="ARBA00007362"/>
    </source>
</evidence>
<keyword evidence="9" id="KW-1185">Reference proteome</keyword>
<feature type="transmembrane region" description="Helical" evidence="6">
    <location>
        <begin position="135"/>
        <end position="152"/>
    </location>
</feature>
<dbReference type="Proteomes" id="UP000035762">
    <property type="component" value="Unassembled WGS sequence"/>
</dbReference>
<dbReference type="RefSeq" id="WP_009339735.1">
    <property type="nucleotide sequence ID" value="NZ_CCAZ020000002.1"/>
</dbReference>
<feature type="transmembrane region" description="Helical" evidence="6">
    <location>
        <begin position="21"/>
        <end position="41"/>
    </location>
</feature>
<organism evidence="8 9">
    <name type="scientific">Afipia felis</name>
    <name type="common">Cat scratch disease bacillus</name>
    <dbReference type="NCBI Taxonomy" id="1035"/>
    <lineage>
        <taxon>Bacteria</taxon>
        <taxon>Pseudomonadati</taxon>
        <taxon>Pseudomonadota</taxon>
        <taxon>Alphaproteobacteria</taxon>
        <taxon>Hyphomicrobiales</taxon>
        <taxon>Nitrobacteraceae</taxon>
        <taxon>Afipia</taxon>
    </lineage>
</organism>
<evidence type="ECO:0000259" key="7">
    <source>
        <dbReference type="Pfam" id="PF00892"/>
    </source>
</evidence>
<dbReference type="InterPro" id="IPR000620">
    <property type="entry name" value="EamA_dom"/>
</dbReference>
<dbReference type="Pfam" id="PF00892">
    <property type="entry name" value="EamA"/>
    <property type="match status" value="2"/>
</dbReference>
<feature type="domain" description="EamA" evidence="7">
    <location>
        <begin position="18"/>
        <end position="146"/>
    </location>
</feature>
<dbReference type="GO" id="GO:0016020">
    <property type="term" value="C:membrane"/>
    <property type="evidence" value="ECO:0007669"/>
    <property type="project" value="UniProtKB-SubCell"/>
</dbReference>
<feature type="transmembrane region" description="Helical" evidence="6">
    <location>
        <begin position="109"/>
        <end position="128"/>
    </location>
</feature>
<dbReference type="STRING" id="1035.BN961_02938"/>
<feature type="transmembrane region" description="Helical" evidence="6">
    <location>
        <begin position="80"/>
        <end position="103"/>
    </location>
</feature>
<keyword evidence="5 6" id="KW-0472">Membrane</keyword>
<protein>
    <submittedName>
        <fullName evidence="8">DMT superfamily transporter inner membrane protein</fullName>
    </submittedName>
</protein>
<comment type="similarity">
    <text evidence="2">Belongs to the EamA transporter family.</text>
</comment>
<feature type="transmembrane region" description="Helical" evidence="6">
    <location>
        <begin position="158"/>
        <end position="179"/>
    </location>
</feature>
<feature type="domain" description="EamA" evidence="7">
    <location>
        <begin position="160"/>
        <end position="291"/>
    </location>
</feature>
<comment type="subcellular location">
    <subcellularLocation>
        <location evidence="1">Membrane</location>
        <topology evidence="1">Multi-pass membrane protein</topology>
    </subcellularLocation>
</comment>
<feature type="transmembrane region" description="Helical" evidence="6">
    <location>
        <begin position="191"/>
        <end position="211"/>
    </location>
</feature>
<dbReference type="SUPFAM" id="SSF103481">
    <property type="entry name" value="Multidrug resistance efflux transporter EmrE"/>
    <property type="match status" value="2"/>
</dbReference>